<proteinExistence type="predicted"/>
<dbReference type="AlphaFoldDB" id="A0A4S2L848"/>
<comment type="caution">
    <text evidence="1">The sequence shown here is derived from an EMBL/GenBank/DDBJ whole genome shotgun (WGS) entry which is preliminary data.</text>
</comment>
<gene>
    <name evidence="1" type="ORF">DBV15_02861</name>
</gene>
<evidence type="ECO:0000313" key="2">
    <source>
        <dbReference type="Proteomes" id="UP000310200"/>
    </source>
</evidence>
<keyword evidence="2" id="KW-1185">Reference proteome</keyword>
<dbReference type="EMBL" id="QBLH01000272">
    <property type="protein sequence ID" value="TGZ56749.1"/>
    <property type="molecule type" value="Genomic_DNA"/>
</dbReference>
<name>A0A4S2L848_9HYME</name>
<reference evidence="1 2" key="1">
    <citation type="journal article" date="2019" name="Philos. Trans. R. Soc. Lond., B, Biol. Sci.">
        <title>Ant behaviour and brain gene expression of defending hosts depend on the ecological success of the intruding social parasite.</title>
        <authorList>
            <person name="Kaur R."/>
            <person name="Stoldt M."/>
            <person name="Jongepier E."/>
            <person name="Feldmeyer B."/>
            <person name="Menzel F."/>
            <person name="Bornberg-Bauer E."/>
            <person name="Foitzik S."/>
        </authorList>
    </citation>
    <scope>NUCLEOTIDE SEQUENCE [LARGE SCALE GENOMIC DNA]</scope>
    <source>
        <tissue evidence="1">Whole body</tissue>
    </source>
</reference>
<accession>A0A4S2L848</accession>
<dbReference type="Proteomes" id="UP000310200">
    <property type="component" value="Unassembled WGS sequence"/>
</dbReference>
<organism evidence="1 2">
    <name type="scientific">Temnothorax longispinosus</name>
    <dbReference type="NCBI Taxonomy" id="300112"/>
    <lineage>
        <taxon>Eukaryota</taxon>
        <taxon>Metazoa</taxon>
        <taxon>Ecdysozoa</taxon>
        <taxon>Arthropoda</taxon>
        <taxon>Hexapoda</taxon>
        <taxon>Insecta</taxon>
        <taxon>Pterygota</taxon>
        <taxon>Neoptera</taxon>
        <taxon>Endopterygota</taxon>
        <taxon>Hymenoptera</taxon>
        <taxon>Apocrita</taxon>
        <taxon>Aculeata</taxon>
        <taxon>Formicoidea</taxon>
        <taxon>Formicidae</taxon>
        <taxon>Myrmicinae</taxon>
        <taxon>Temnothorax</taxon>
    </lineage>
</organism>
<sequence length="291" mass="33128">METKNETSFRKIDVEYLFLFSFSLARRKNSRFRASRNRACWEREFRDGRKRWQKKKTGENRPRNCAMDVPTIFNDFRGVWCSNECLGVGPIYAALEKSRGRRVKINICVRLLSRSSPGSFEDLYAKGLRGSACINTIETETGARRAFYFRLRHTLEKTHADDRLADSSGCLGERCKTRKLSKSRENKVLKRSKMNRTVGASWASRKTDTCYHKNDKARLEGVVQTVASNPSFDGARVKGGSHNGKNPRGRLYTGCALRVQPGSYRPPPPSLPSALNDIQNFVKPLEEPLVP</sequence>
<evidence type="ECO:0000313" key="1">
    <source>
        <dbReference type="EMBL" id="TGZ56749.1"/>
    </source>
</evidence>
<protein>
    <submittedName>
        <fullName evidence="1">Uncharacterized protein</fullName>
    </submittedName>
</protein>